<feature type="region of interest" description="Disordered" evidence="1">
    <location>
        <begin position="792"/>
        <end position="817"/>
    </location>
</feature>
<reference evidence="2" key="1">
    <citation type="submission" date="2023-01" db="EMBL/GenBank/DDBJ databases">
        <title>The chitinases involved in constricting ring structure development in the nematode-trapping fungus Drechslerella dactyloides.</title>
        <authorList>
            <person name="Wang R."/>
            <person name="Zhang L."/>
            <person name="Tang P."/>
            <person name="Li S."/>
            <person name="Liang L."/>
        </authorList>
    </citation>
    <scope>NUCLEOTIDE SEQUENCE</scope>
    <source>
        <strain evidence="2">YMF1.00031</strain>
    </source>
</reference>
<evidence type="ECO:0000313" key="3">
    <source>
        <dbReference type="Proteomes" id="UP001221413"/>
    </source>
</evidence>
<feature type="region of interest" description="Disordered" evidence="1">
    <location>
        <begin position="736"/>
        <end position="761"/>
    </location>
</feature>
<name>A0AAD6NGD1_DREDA</name>
<accession>A0AAD6NGD1</accession>
<dbReference type="InterPro" id="IPR021838">
    <property type="entry name" value="DUF3431"/>
</dbReference>
<feature type="compositionally biased region" description="Polar residues" evidence="1">
    <location>
        <begin position="67"/>
        <end position="79"/>
    </location>
</feature>
<gene>
    <name evidence="2" type="ORF">Dda_8179</name>
</gene>
<comment type="caution">
    <text evidence="2">The sequence shown here is derived from an EMBL/GenBank/DDBJ whole genome shotgun (WGS) entry which is preliminary data.</text>
</comment>
<feature type="region of interest" description="Disordered" evidence="1">
    <location>
        <begin position="605"/>
        <end position="653"/>
    </location>
</feature>
<feature type="compositionally biased region" description="Polar residues" evidence="1">
    <location>
        <begin position="867"/>
        <end position="915"/>
    </location>
</feature>
<organism evidence="2 3">
    <name type="scientific">Drechslerella dactyloides</name>
    <name type="common">Nematode-trapping fungus</name>
    <name type="synonym">Arthrobotrys dactyloides</name>
    <dbReference type="NCBI Taxonomy" id="74499"/>
    <lineage>
        <taxon>Eukaryota</taxon>
        <taxon>Fungi</taxon>
        <taxon>Dikarya</taxon>
        <taxon>Ascomycota</taxon>
        <taxon>Pezizomycotina</taxon>
        <taxon>Orbiliomycetes</taxon>
        <taxon>Orbiliales</taxon>
        <taxon>Orbiliaceae</taxon>
        <taxon>Drechslerella</taxon>
    </lineage>
</organism>
<dbReference type="Pfam" id="PF11913">
    <property type="entry name" value="DUF3431"/>
    <property type="match status" value="1"/>
</dbReference>
<feature type="region of interest" description="Disordered" evidence="1">
    <location>
        <begin position="963"/>
        <end position="992"/>
    </location>
</feature>
<feature type="region of interest" description="Disordered" evidence="1">
    <location>
        <begin position="867"/>
        <end position="921"/>
    </location>
</feature>
<dbReference type="Proteomes" id="UP001221413">
    <property type="component" value="Unassembled WGS sequence"/>
</dbReference>
<protein>
    <submittedName>
        <fullName evidence="2">Uncharacterized protein</fullName>
    </submittedName>
</protein>
<dbReference type="PANTHER" id="PTHR37490">
    <property type="entry name" value="EXPRESSED PROTEIN"/>
    <property type="match status" value="1"/>
</dbReference>
<feature type="compositionally biased region" description="Basic residues" evidence="1">
    <location>
        <begin position="631"/>
        <end position="648"/>
    </location>
</feature>
<evidence type="ECO:0000313" key="2">
    <source>
        <dbReference type="EMBL" id="KAJ6257290.1"/>
    </source>
</evidence>
<dbReference type="PANTHER" id="PTHR37490:SF2">
    <property type="match status" value="1"/>
</dbReference>
<dbReference type="EMBL" id="JAQGDS010000011">
    <property type="protein sequence ID" value="KAJ6257290.1"/>
    <property type="molecule type" value="Genomic_DNA"/>
</dbReference>
<sequence length="992" mass="110447">MLCSTRPSGTKIVVIASLAMTLLWLYSLSEGSFFVPAAVEGVKLWKGRKGDSQATAPSDEQTFEPAASQNSTETSQLSKSVILGKTKNEDAAWVNKKLPEWRPMIYAMDEPEPIDYLPVPVNKGREAMSYLSYLIDYYNDLSDVNVFIHAHEKGAWHNEFQHQDYSIVNMLNRLKLDNVHKNGYVNLRCNGAPGCNPPELHPTGTDFKPDSIERGFNKLWEHLYGNTSFPESVGVACCAQFAVSRAKIREQPREFYLSAREWILWTDEQDPGRTLEYFWHIMFGMPAVHNPIVSCIARAVYSGERLTSRLGDCIEISQSMKHGMMGIQISIPLCIFTSTAYGFYLTFAQYGAAPATRILTYPNWWDCYPITERGATVLGFAIYNNLKQTHYPTGIVFFHDPTGQCRGEPSLVVTISRRYGLFLVDLVEAGVDSPYTSYRLYDLDTNRYGLQSPPPDSDVPGLDVRADSVYGYDEGSLEDLIYLRNSATGEWGVVATVRAAPLPPGGDYTFEYVLRYGTVPENPIIGEPSKVKPFVQEMLQRWIDAAVARGPDVKAARYAEYLNSAQREAVAETGSMQDYRAHIDGTEARVLQNMNAYSVSLPEEMQQAQSLQRANADPSLRGAAPNPNRRGYAHARPGTRTRNRRPRPRGPQVLPIPVKVRMRNLLQANAQGRVIIPAPATMFEQPLAQEVLDPAVVEEEIVRYASDPTSDDVAFGWALLRFAEIRQMFEEQRQQREGLEVEQNEDTISQGNEGIVPEGDISLPSESLARQRQIEQQLEADEIESVYQQALQDSDNIPAPSDFSFEDGDDQREQPNLNDILDSIFGPFDRAFANAAGFQGSMRIEPNIAEQVIAQPAVDSDLQLSLSNAGDRSADNSQRNLSPGNLFSQPSSDYIRQLLQSPPSGRSESATSHNLLSGLDLGNRPLNADLMRLLSMSSPGDRRATEEAIRQFQFEQLNELGLSPLTGLNFPGNGGQSRTSSPDKGNREGTGQ</sequence>
<dbReference type="AlphaFoldDB" id="A0AAD6NGD1"/>
<keyword evidence="3" id="KW-1185">Reference proteome</keyword>
<evidence type="ECO:0000256" key="1">
    <source>
        <dbReference type="SAM" id="MobiDB-lite"/>
    </source>
</evidence>
<proteinExistence type="predicted"/>
<feature type="region of interest" description="Disordered" evidence="1">
    <location>
        <begin position="50"/>
        <end position="79"/>
    </location>
</feature>